<keyword evidence="12 14" id="KW-0902">Two-component regulatory system</keyword>
<feature type="domain" description="Histidine kinase" evidence="15">
    <location>
        <begin position="246"/>
        <end position="460"/>
    </location>
</feature>
<evidence type="ECO:0000256" key="10">
    <source>
        <dbReference type="ARBA" id="ARBA00022840"/>
    </source>
</evidence>
<evidence type="ECO:0000256" key="9">
    <source>
        <dbReference type="ARBA" id="ARBA00022777"/>
    </source>
</evidence>
<evidence type="ECO:0000256" key="2">
    <source>
        <dbReference type="ARBA" id="ARBA00004429"/>
    </source>
</evidence>
<reference evidence="17 18" key="1">
    <citation type="submission" date="2017-04" db="EMBL/GenBank/DDBJ databases">
        <title>Unexpected and diverse lifestyles within the genus Limnohabitans.</title>
        <authorList>
            <person name="Kasalicky V."/>
            <person name="Mehrshad M."/>
            <person name="Andrei S.-A."/>
            <person name="Salcher M."/>
            <person name="Kratochvilova H."/>
            <person name="Simek K."/>
            <person name="Ghai R."/>
        </authorList>
    </citation>
    <scope>NUCLEOTIDE SEQUENCE [LARGE SCALE GENOMIC DNA]</scope>
    <source>
        <strain evidence="17 18">MWH-C5</strain>
    </source>
</reference>
<keyword evidence="7 14" id="KW-0812">Transmembrane</keyword>
<evidence type="ECO:0000256" key="5">
    <source>
        <dbReference type="ARBA" id="ARBA00022553"/>
    </source>
</evidence>
<comment type="catalytic activity">
    <reaction evidence="1 14">
        <text>ATP + protein L-histidine = ADP + protein N-phospho-L-histidine.</text>
        <dbReference type="EC" id="2.7.13.3"/>
    </reaction>
</comment>
<dbReference type="InterPro" id="IPR003660">
    <property type="entry name" value="HAMP_dom"/>
</dbReference>
<keyword evidence="13 14" id="KW-0472">Membrane</keyword>
<keyword evidence="9 14" id="KW-0418">Kinase</keyword>
<dbReference type="CDD" id="cd00075">
    <property type="entry name" value="HATPase"/>
    <property type="match status" value="1"/>
</dbReference>
<evidence type="ECO:0000256" key="7">
    <source>
        <dbReference type="ARBA" id="ARBA00022692"/>
    </source>
</evidence>
<dbReference type="PROSITE" id="PS50885">
    <property type="entry name" value="HAMP"/>
    <property type="match status" value="1"/>
</dbReference>
<proteinExistence type="predicted"/>
<dbReference type="GO" id="GO:0005886">
    <property type="term" value="C:plasma membrane"/>
    <property type="evidence" value="ECO:0007669"/>
    <property type="project" value="UniProtKB-SubCell"/>
</dbReference>
<dbReference type="InterPro" id="IPR004358">
    <property type="entry name" value="Sig_transdc_His_kin-like_C"/>
</dbReference>
<dbReference type="Gene3D" id="3.30.565.10">
    <property type="entry name" value="Histidine kinase-like ATPase, C-terminal domain"/>
    <property type="match status" value="1"/>
</dbReference>
<dbReference type="InterPro" id="IPR005467">
    <property type="entry name" value="His_kinase_dom"/>
</dbReference>
<dbReference type="PANTHER" id="PTHR45436:SF15">
    <property type="entry name" value="SENSOR HISTIDINE KINASE CUSS"/>
    <property type="match status" value="1"/>
</dbReference>
<dbReference type="SMART" id="SM00388">
    <property type="entry name" value="HisKA"/>
    <property type="match status" value="1"/>
</dbReference>
<dbReference type="Pfam" id="PF00512">
    <property type="entry name" value="HisKA"/>
    <property type="match status" value="1"/>
</dbReference>
<keyword evidence="10 14" id="KW-0067">ATP-binding</keyword>
<dbReference type="GO" id="GO:0000155">
    <property type="term" value="F:phosphorelay sensor kinase activity"/>
    <property type="evidence" value="ECO:0007669"/>
    <property type="project" value="InterPro"/>
</dbReference>
<dbReference type="RefSeq" id="WP_104801454.1">
    <property type="nucleotide sequence ID" value="NZ_NESP01000001.1"/>
</dbReference>
<organism evidence="17 18">
    <name type="scientific">Limnohabitans curvus</name>
    <dbReference type="NCBI Taxonomy" id="323423"/>
    <lineage>
        <taxon>Bacteria</taxon>
        <taxon>Pseudomonadati</taxon>
        <taxon>Pseudomonadota</taxon>
        <taxon>Betaproteobacteria</taxon>
        <taxon>Burkholderiales</taxon>
        <taxon>Comamonadaceae</taxon>
        <taxon>Limnohabitans</taxon>
    </lineage>
</organism>
<dbReference type="InterPro" id="IPR036890">
    <property type="entry name" value="HATPase_C_sf"/>
</dbReference>
<comment type="subcellular location">
    <subcellularLocation>
        <location evidence="2">Cell inner membrane</location>
        <topology evidence="2">Multi-pass membrane protein</topology>
    </subcellularLocation>
</comment>
<keyword evidence="8 14" id="KW-0547">Nucleotide-binding</keyword>
<dbReference type="InterPro" id="IPR050428">
    <property type="entry name" value="TCS_sensor_his_kinase"/>
</dbReference>
<evidence type="ECO:0000256" key="1">
    <source>
        <dbReference type="ARBA" id="ARBA00000085"/>
    </source>
</evidence>
<evidence type="ECO:0000259" key="15">
    <source>
        <dbReference type="PROSITE" id="PS50109"/>
    </source>
</evidence>
<evidence type="ECO:0000256" key="3">
    <source>
        <dbReference type="ARBA" id="ARBA00022475"/>
    </source>
</evidence>
<comment type="function">
    <text evidence="14">Member of a two-component regulatory system.</text>
</comment>
<keyword evidence="18" id="KW-1185">Reference proteome</keyword>
<evidence type="ECO:0000256" key="11">
    <source>
        <dbReference type="ARBA" id="ARBA00022989"/>
    </source>
</evidence>
<dbReference type="AlphaFoldDB" id="A0A315EQK8"/>
<dbReference type="InterPro" id="IPR003661">
    <property type="entry name" value="HisK_dim/P_dom"/>
</dbReference>
<dbReference type="CDD" id="cd06225">
    <property type="entry name" value="HAMP"/>
    <property type="match status" value="1"/>
</dbReference>
<keyword evidence="5" id="KW-0597">Phosphoprotein</keyword>
<dbReference type="InterPro" id="IPR048590">
    <property type="entry name" value="CusS-like_sensor"/>
</dbReference>
<feature type="domain" description="HAMP" evidence="16">
    <location>
        <begin position="185"/>
        <end position="238"/>
    </location>
</feature>
<keyword evidence="3 14" id="KW-1003">Cell membrane</keyword>
<dbReference type="InterPro" id="IPR003594">
    <property type="entry name" value="HATPase_dom"/>
</dbReference>
<evidence type="ECO:0000256" key="12">
    <source>
        <dbReference type="ARBA" id="ARBA00023012"/>
    </source>
</evidence>
<dbReference type="PANTHER" id="PTHR45436">
    <property type="entry name" value="SENSOR HISTIDINE KINASE YKOH"/>
    <property type="match status" value="1"/>
</dbReference>
<dbReference type="SUPFAM" id="SSF55874">
    <property type="entry name" value="ATPase domain of HSP90 chaperone/DNA topoisomerase II/histidine kinase"/>
    <property type="match status" value="1"/>
</dbReference>
<sequence length="464" mass="51557">MFKSFSLTSRLTIFFTLVAATVVLGLGWILMTAADRHFLDLDRVALADKRQLIEGILSDANSSDDARLRLGESLSHHHGLWALIRSSSGETLFQSEGFNPPESSRQSMNGKDGRELKTWKDNATEFHAIEFQAKAKYIQDVDFDVSLAIDAEHHQEFLKELERSLAIYAVMATLVSGFLGWVAAHQGLAPLRAMKTRAAGVSGQQLQERMPVDAVPIEMADLARELNQMLDRLQSDFQRLSEFSSDLAHELRTPISNLLTQTQVTLSTKRDVATYREILASNAEELQRLGRMVSDMLFLAKTERSVELPNKEKFSAAHEILSLCEFYEAVAEEKRISLTTYGDGEILGDRLMFRRAVSNLLSNALRHTPEDGKVDVAVVDKGSVTEVRVENTGSEIDPQVLPRLFDRFFRADPARSHPESDGAGLGLSITKAIAEIHGGTATVTSNQGRTRFSLQFPHSINEVG</sequence>
<evidence type="ECO:0000313" key="17">
    <source>
        <dbReference type="EMBL" id="PUE59118.1"/>
    </source>
</evidence>
<dbReference type="Pfam" id="PF02518">
    <property type="entry name" value="HATPase_c"/>
    <property type="match status" value="1"/>
</dbReference>
<dbReference type="InterPro" id="IPR006290">
    <property type="entry name" value="CztS_silS_copS"/>
</dbReference>
<dbReference type="SMART" id="SM00387">
    <property type="entry name" value="HATPase_c"/>
    <property type="match status" value="1"/>
</dbReference>
<dbReference type="InterPro" id="IPR036097">
    <property type="entry name" value="HisK_dim/P_sf"/>
</dbReference>
<dbReference type="Proteomes" id="UP000251341">
    <property type="component" value="Unassembled WGS sequence"/>
</dbReference>
<dbReference type="SUPFAM" id="SSF47384">
    <property type="entry name" value="Homodimeric domain of signal transducing histidine kinase"/>
    <property type="match status" value="1"/>
</dbReference>
<dbReference type="EC" id="2.7.13.3" evidence="14"/>
<dbReference type="Gene3D" id="1.10.287.130">
    <property type="match status" value="1"/>
</dbReference>
<evidence type="ECO:0000256" key="6">
    <source>
        <dbReference type="ARBA" id="ARBA00022679"/>
    </source>
</evidence>
<protein>
    <recommendedName>
        <fullName evidence="14">Sensor protein</fullName>
        <ecNumber evidence="14">2.7.13.3</ecNumber>
    </recommendedName>
</protein>
<feature type="transmembrane region" description="Helical" evidence="14">
    <location>
        <begin position="165"/>
        <end position="184"/>
    </location>
</feature>
<dbReference type="EMBL" id="NESP01000001">
    <property type="protein sequence ID" value="PUE59118.1"/>
    <property type="molecule type" value="Genomic_DNA"/>
</dbReference>
<dbReference type="PRINTS" id="PR00344">
    <property type="entry name" value="BCTRLSENSOR"/>
</dbReference>
<dbReference type="PROSITE" id="PS50109">
    <property type="entry name" value="HIS_KIN"/>
    <property type="match status" value="1"/>
</dbReference>
<evidence type="ECO:0000259" key="16">
    <source>
        <dbReference type="PROSITE" id="PS50885"/>
    </source>
</evidence>
<feature type="transmembrane region" description="Helical" evidence="14">
    <location>
        <begin position="12"/>
        <end position="33"/>
    </location>
</feature>
<evidence type="ECO:0000256" key="14">
    <source>
        <dbReference type="RuleBase" id="RU364088"/>
    </source>
</evidence>
<accession>A0A315EQK8</accession>
<evidence type="ECO:0000256" key="8">
    <source>
        <dbReference type="ARBA" id="ARBA00022741"/>
    </source>
</evidence>
<dbReference type="Pfam" id="PF00672">
    <property type="entry name" value="HAMP"/>
    <property type="match status" value="1"/>
</dbReference>
<keyword evidence="11 14" id="KW-1133">Transmembrane helix</keyword>
<comment type="caution">
    <text evidence="17">The sequence shown here is derived from an EMBL/GenBank/DDBJ whole genome shotgun (WGS) entry which is preliminary data.</text>
</comment>
<evidence type="ECO:0000256" key="4">
    <source>
        <dbReference type="ARBA" id="ARBA00022519"/>
    </source>
</evidence>
<gene>
    <name evidence="17" type="ORF">B9Z44_05745</name>
</gene>
<keyword evidence="6 14" id="KW-0808">Transferase</keyword>
<dbReference type="NCBIfam" id="TIGR01386">
    <property type="entry name" value="cztS_silS_copS"/>
    <property type="match status" value="1"/>
</dbReference>
<dbReference type="CDD" id="cd00082">
    <property type="entry name" value="HisKA"/>
    <property type="match status" value="1"/>
</dbReference>
<name>A0A315EQK8_9BURK</name>
<dbReference type="Pfam" id="PF21085">
    <property type="entry name" value="CusS"/>
    <property type="match status" value="1"/>
</dbReference>
<evidence type="ECO:0000313" key="18">
    <source>
        <dbReference type="Proteomes" id="UP000251341"/>
    </source>
</evidence>
<dbReference type="Gene3D" id="6.10.340.10">
    <property type="match status" value="1"/>
</dbReference>
<dbReference type="SMART" id="SM00304">
    <property type="entry name" value="HAMP"/>
    <property type="match status" value="1"/>
</dbReference>
<evidence type="ECO:0000256" key="13">
    <source>
        <dbReference type="ARBA" id="ARBA00023136"/>
    </source>
</evidence>
<dbReference type="GO" id="GO:0005524">
    <property type="term" value="F:ATP binding"/>
    <property type="evidence" value="ECO:0007669"/>
    <property type="project" value="UniProtKB-KW"/>
</dbReference>
<keyword evidence="4 14" id="KW-0997">Cell inner membrane</keyword>